<evidence type="ECO:0000256" key="4">
    <source>
        <dbReference type="ARBA" id="ARBA00022960"/>
    </source>
</evidence>
<dbReference type="SUPFAM" id="SSF53067">
    <property type="entry name" value="Actin-like ATPase domain"/>
    <property type="match status" value="2"/>
</dbReference>
<dbReference type="Gene3D" id="3.30.420.40">
    <property type="match status" value="2"/>
</dbReference>
<evidence type="ECO:0000256" key="2">
    <source>
        <dbReference type="ARBA" id="ARBA00022741"/>
    </source>
</evidence>
<dbReference type="RefSeq" id="WP_324620122.1">
    <property type="nucleotide sequence ID" value="NZ_JAYKOT010000003.1"/>
</dbReference>
<dbReference type="AlphaFoldDB" id="A0AAW9MQS0"/>
<keyword evidence="3 6" id="KW-0067">ATP-binding</keyword>
<evidence type="ECO:0000256" key="3">
    <source>
        <dbReference type="ARBA" id="ARBA00022840"/>
    </source>
</evidence>
<dbReference type="InterPro" id="IPR056546">
    <property type="entry name" value="MreB_MamK-like"/>
</dbReference>
<protein>
    <recommendedName>
        <fullName evidence="6">Cell shape-determining protein MreB</fullName>
    </recommendedName>
</protein>
<evidence type="ECO:0000313" key="7">
    <source>
        <dbReference type="EMBL" id="MEB3429968.1"/>
    </source>
</evidence>
<proteinExistence type="inferred from homology"/>
<keyword evidence="1 6" id="KW-0963">Cytoplasm</keyword>
<dbReference type="EMBL" id="JAYKOT010000003">
    <property type="protein sequence ID" value="MEB3429968.1"/>
    <property type="molecule type" value="Genomic_DNA"/>
</dbReference>
<dbReference type="PRINTS" id="PR01652">
    <property type="entry name" value="SHAPEPROTEIN"/>
</dbReference>
<dbReference type="NCBIfam" id="NF010539">
    <property type="entry name" value="PRK13927.1"/>
    <property type="match status" value="1"/>
</dbReference>
<reference evidence="7 8" key="1">
    <citation type="submission" date="2024-01" db="EMBL/GenBank/DDBJ databases">
        <title>Complete genome sequence of Citroniella saccharovorans strain M6.X9, isolated from human fecal sample.</title>
        <authorList>
            <person name="Cheng G."/>
            <person name="Westerholm M."/>
            <person name="Schnurer A."/>
        </authorList>
    </citation>
    <scope>NUCLEOTIDE SEQUENCE [LARGE SCALE GENOMIC DNA]</scope>
    <source>
        <strain evidence="7 8">DSM 29873</strain>
    </source>
</reference>
<dbReference type="HAMAP" id="MF_02207">
    <property type="entry name" value="MreB"/>
    <property type="match status" value="1"/>
</dbReference>
<dbReference type="InterPro" id="IPR043129">
    <property type="entry name" value="ATPase_NBD"/>
</dbReference>
<dbReference type="Pfam" id="PF06723">
    <property type="entry name" value="MreB_Mbl"/>
    <property type="match status" value="1"/>
</dbReference>
<keyword evidence="4 6" id="KW-0133">Cell shape</keyword>
<comment type="subcellular location">
    <subcellularLocation>
        <location evidence="6">Cytoplasm</location>
    </subcellularLocation>
    <text evidence="6">Membrane-associated.</text>
</comment>
<accession>A0AAW9MQS0</accession>
<dbReference type="Proteomes" id="UP001357733">
    <property type="component" value="Unassembled WGS sequence"/>
</dbReference>
<dbReference type="GO" id="GO:0005524">
    <property type="term" value="F:ATP binding"/>
    <property type="evidence" value="ECO:0007669"/>
    <property type="project" value="UniProtKB-KW"/>
</dbReference>
<keyword evidence="8" id="KW-1185">Reference proteome</keyword>
<comment type="function">
    <text evidence="6">Forms membrane-associated dynamic filaments that are essential for cell shape determination. Acts by regulating cell wall synthesis and cell elongation, and thus cell shape. A feedback loop between cell geometry and MreB localization may maintain elongated cell shape by targeting cell wall growth to regions of negative cell wall curvature.</text>
</comment>
<evidence type="ECO:0000256" key="6">
    <source>
        <dbReference type="HAMAP-Rule" id="MF_02207"/>
    </source>
</evidence>
<dbReference type="InterPro" id="IPR004753">
    <property type="entry name" value="MreB"/>
</dbReference>
<dbReference type="GO" id="GO:0000902">
    <property type="term" value="P:cell morphogenesis"/>
    <property type="evidence" value="ECO:0007669"/>
    <property type="project" value="InterPro"/>
</dbReference>
<name>A0AAW9MQS0_9FIRM</name>
<sequence>MATLRRSLAIDLGTASVLVYVKGRGVVLNEPSVVAMDAFTGKILAVGSKAKKMLGRTPGNIIATRPMKDGVIADYNSTEKMLKYFIEKSIGKSLIRPDVIICVPSQITPVQKRAVLQASRKAGANRTYLIEEPLAAAIGSGIDISDPGGHMIIDIGGGTTDVAVIAMGSIVINKSINIAGDELDEAIMSYIKNKYNMLIGERTAEDIKISLSDVEDIQNTDKLFEIRGRSLINGLPMQVFVTPLDVLEALESPINEIINACYYVLDKTPPEIASDLF</sequence>
<comment type="caution">
    <text evidence="7">The sequence shown here is derived from an EMBL/GenBank/DDBJ whole genome shotgun (WGS) entry which is preliminary data.</text>
</comment>
<dbReference type="CDD" id="cd10225">
    <property type="entry name" value="ASKHA_NBD_MreB-like"/>
    <property type="match status" value="1"/>
</dbReference>
<gene>
    <name evidence="6" type="primary">mreB</name>
    <name evidence="7" type="ORF">VLK81_08100</name>
</gene>
<comment type="subunit">
    <text evidence="6">Forms polymers.</text>
</comment>
<dbReference type="GO" id="GO:0008360">
    <property type="term" value="P:regulation of cell shape"/>
    <property type="evidence" value="ECO:0007669"/>
    <property type="project" value="UniProtKB-UniRule"/>
</dbReference>
<evidence type="ECO:0000313" key="8">
    <source>
        <dbReference type="Proteomes" id="UP001357733"/>
    </source>
</evidence>
<dbReference type="GO" id="GO:0005737">
    <property type="term" value="C:cytoplasm"/>
    <property type="evidence" value="ECO:0007669"/>
    <property type="project" value="UniProtKB-SubCell"/>
</dbReference>
<evidence type="ECO:0000256" key="5">
    <source>
        <dbReference type="ARBA" id="ARBA00023458"/>
    </source>
</evidence>
<evidence type="ECO:0000256" key="1">
    <source>
        <dbReference type="ARBA" id="ARBA00022490"/>
    </source>
</evidence>
<dbReference type="PANTHER" id="PTHR42749">
    <property type="entry name" value="CELL SHAPE-DETERMINING PROTEIN MREB"/>
    <property type="match status" value="1"/>
</dbReference>
<dbReference type="PANTHER" id="PTHR42749:SF4">
    <property type="entry name" value="CELL SHAPE-DETERMINING PROTEIN MBL"/>
    <property type="match status" value="1"/>
</dbReference>
<keyword evidence="2 6" id="KW-0547">Nucleotide-binding</keyword>
<feature type="binding site" evidence="6">
    <location>
        <begin position="205"/>
        <end position="208"/>
    </location>
    <ligand>
        <name>ATP</name>
        <dbReference type="ChEBI" id="CHEBI:30616"/>
    </ligand>
</feature>
<feature type="binding site" evidence="6">
    <location>
        <begin position="157"/>
        <end position="159"/>
    </location>
    <ligand>
        <name>ATP</name>
        <dbReference type="ChEBI" id="CHEBI:30616"/>
    </ligand>
</feature>
<comment type="similarity">
    <text evidence="5 6">Belongs to the FtsA/MreB family.</text>
</comment>
<organism evidence="7 8">
    <name type="scientific">Citroniella saccharovorans</name>
    <dbReference type="NCBI Taxonomy" id="2053367"/>
    <lineage>
        <taxon>Bacteria</taxon>
        <taxon>Bacillati</taxon>
        <taxon>Bacillota</taxon>
        <taxon>Tissierellia</taxon>
        <taxon>Tissierellales</taxon>
        <taxon>Peptoniphilaceae</taxon>
        <taxon>Citroniella</taxon>
    </lineage>
</organism>
<comment type="caution">
    <text evidence="6">Lacks conserved residue(s) required for the propagation of feature annotation.</text>
</comment>